<dbReference type="EMBL" id="CAJVPL010012120">
    <property type="protein sequence ID" value="CAG8686111.1"/>
    <property type="molecule type" value="Genomic_DNA"/>
</dbReference>
<name>A0A9N9EME7_9GLOM</name>
<comment type="caution">
    <text evidence="2">The sequence shown here is derived from an EMBL/GenBank/DDBJ whole genome shotgun (WGS) entry which is preliminary data.</text>
</comment>
<keyword evidence="3" id="KW-1185">Reference proteome</keyword>
<dbReference type="AlphaFoldDB" id="A0A9N9EME7"/>
<protein>
    <submittedName>
        <fullName evidence="2">3735_t:CDS:1</fullName>
    </submittedName>
</protein>
<evidence type="ECO:0000256" key="1">
    <source>
        <dbReference type="SAM" id="Coils"/>
    </source>
</evidence>
<evidence type="ECO:0000313" key="2">
    <source>
        <dbReference type="EMBL" id="CAG8686111.1"/>
    </source>
</evidence>
<feature type="non-terminal residue" evidence="2">
    <location>
        <position position="1"/>
    </location>
</feature>
<organism evidence="2 3">
    <name type="scientific">Ambispora gerdemannii</name>
    <dbReference type="NCBI Taxonomy" id="144530"/>
    <lineage>
        <taxon>Eukaryota</taxon>
        <taxon>Fungi</taxon>
        <taxon>Fungi incertae sedis</taxon>
        <taxon>Mucoromycota</taxon>
        <taxon>Glomeromycotina</taxon>
        <taxon>Glomeromycetes</taxon>
        <taxon>Archaeosporales</taxon>
        <taxon>Ambisporaceae</taxon>
        <taxon>Ambispora</taxon>
    </lineage>
</organism>
<feature type="coiled-coil region" evidence="1">
    <location>
        <begin position="2"/>
        <end position="66"/>
    </location>
</feature>
<feature type="non-terminal residue" evidence="2">
    <location>
        <position position="197"/>
    </location>
</feature>
<gene>
    <name evidence="2" type="ORF">AGERDE_LOCUS12885</name>
</gene>
<dbReference type="OrthoDB" id="2429378at2759"/>
<evidence type="ECO:0000313" key="3">
    <source>
        <dbReference type="Proteomes" id="UP000789831"/>
    </source>
</evidence>
<keyword evidence="1" id="KW-0175">Coiled coil</keyword>
<reference evidence="2" key="1">
    <citation type="submission" date="2021-06" db="EMBL/GenBank/DDBJ databases">
        <authorList>
            <person name="Kallberg Y."/>
            <person name="Tangrot J."/>
            <person name="Rosling A."/>
        </authorList>
    </citation>
    <scope>NUCLEOTIDE SEQUENCE</scope>
    <source>
        <strain evidence="2">MT106</strain>
    </source>
</reference>
<sequence length="197" mass="22963">KITELKEKYAKVKAEKAELEIMKKNSKHKADHTKLKEDTTNLKTKNTELEVEIVKLRYDIEKIKKKGQIITNIQNAFSTEEILFTLSDASNSNEFNNVPNSDVFDNTYMSNIKSNISPEQKKEQDLIQEILIFINQNNITEISQNNIRQNHVIEIFQNNVHQNYVTEIVSDQDIIYLYQNACDVEKDTIKANQKEIL</sequence>
<accession>A0A9N9EME7</accession>
<dbReference type="Proteomes" id="UP000789831">
    <property type="component" value="Unassembled WGS sequence"/>
</dbReference>
<proteinExistence type="predicted"/>